<evidence type="ECO:0000256" key="3">
    <source>
        <dbReference type="ARBA" id="ARBA00007171"/>
    </source>
</evidence>
<evidence type="ECO:0000256" key="4">
    <source>
        <dbReference type="ARBA" id="ARBA00022475"/>
    </source>
</evidence>
<evidence type="ECO:0000256" key="10">
    <source>
        <dbReference type="ARBA" id="ARBA00023316"/>
    </source>
</evidence>
<keyword evidence="5" id="KW-0812">Transmembrane</keyword>
<name>H3NMU8_9FIRM</name>
<dbReference type="InterPro" id="IPR001460">
    <property type="entry name" value="PCN-bd_Tpept"/>
</dbReference>
<dbReference type="SUPFAM" id="SSF56519">
    <property type="entry name" value="Penicillin binding protein dimerisation domain"/>
    <property type="match status" value="2"/>
</dbReference>
<evidence type="ECO:0000256" key="7">
    <source>
        <dbReference type="ARBA" id="ARBA00022984"/>
    </source>
</evidence>
<dbReference type="STRING" id="883114.HMPREF9709_00659"/>
<evidence type="ECO:0000256" key="6">
    <source>
        <dbReference type="ARBA" id="ARBA00022960"/>
    </source>
</evidence>
<evidence type="ECO:0000256" key="2">
    <source>
        <dbReference type="ARBA" id="ARBA00004236"/>
    </source>
</evidence>
<comment type="caution">
    <text evidence="13">The sequence shown here is derived from an EMBL/GenBank/DDBJ whole genome shotgun (WGS) entry which is preliminary data.</text>
</comment>
<dbReference type="EMBL" id="AGEI01000019">
    <property type="protein sequence ID" value="EHR34689.1"/>
    <property type="molecule type" value="Genomic_DNA"/>
</dbReference>
<organism evidence="13 14">
    <name type="scientific">Helcococcus kunzii ATCC 51366</name>
    <dbReference type="NCBI Taxonomy" id="883114"/>
    <lineage>
        <taxon>Bacteria</taxon>
        <taxon>Bacillati</taxon>
        <taxon>Bacillota</taxon>
        <taxon>Tissierellia</taxon>
        <taxon>Tissierellales</taxon>
        <taxon>Peptoniphilaceae</taxon>
        <taxon>Helcococcus</taxon>
    </lineage>
</organism>
<dbReference type="GO" id="GO:0071555">
    <property type="term" value="P:cell wall organization"/>
    <property type="evidence" value="ECO:0007669"/>
    <property type="project" value="TreeGrafter"/>
</dbReference>
<keyword evidence="8" id="KW-1133">Transmembrane helix</keyword>
<dbReference type="GeneID" id="96998665"/>
<proteinExistence type="inferred from homology"/>
<evidence type="ECO:0000256" key="1">
    <source>
        <dbReference type="ARBA" id="ARBA00004167"/>
    </source>
</evidence>
<dbReference type="Gene3D" id="3.90.1310.10">
    <property type="entry name" value="Penicillin-binding protein 2a (Domain 2)"/>
    <property type="match status" value="2"/>
</dbReference>
<accession>H3NMU8</accession>
<comment type="similarity">
    <text evidence="3">Belongs to the transpeptidase family.</text>
</comment>
<dbReference type="Pfam" id="PF03717">
    <property type="entry name" value="PBP_dimer"/>
    <property type="match status" value="1"/>
</dbReference>
<dbReference type="InterPro" id="IPR005311">
    <property type="entry name" value="PBP_dimer"/>
</dbReference>
<comment type="subcellular location">
    <subcellularLocation>
        <location evidence="2">Cell membrane</location>
    </subcellularLocation>
    <subcellularLocation>
        <location evidence="1">Membrane</location>
        <topology evidence="1">Single-pass membrane protein</topology>
    </subcellularLocation>
</comment>
<keyword evidence="6" id="KW-0133">Cell shape</keyword>
<evidence type="ECO:0000256" key="8">
    <source>
        <dbReference type="ARBA" id="ARBA00022989"/>
    </source>
</evidence>
<evidence type="ECO:0000259" key="12">
    <source>
        <dbReference type="Pfam" id="PF03717"/>
    </source>
</evidence>
<dbReference type="PANTHER" id="PTHR30627">
    <property type="entry name" value="PEPTIDOGLYCAN D,D-TRANSPEPTIDASE"/>
    <property type="match status" value="1"/>
</dbReference>
<dbReference type="InterPro" id="IPR012338">
    <property type="entry name" value="Beta-lactam/transpept-like"/>
</dbReference>
<evidence type="ECO:0008006" key="15">
    <source>
        <dbReference type="Google" id="ProtNLM"/>
    </source>
</evidence>
<sequence length="1097" mass="125558">MKKNRLAVIFLVFFIAFLILLSRLFDLTIINGEKYREFSDNNRMKQINIDSTRGIIYDKDGKELASNNPMYILNAYKDRFNAIDTEEKNKVLQNIVKILEEDGVNYLSNFEFGIFEFQYNQDEKYFSEKILPYEKVIEIIQENKLLKDILNSKYVINNDITFYPIKRMKDYLALRGKDIPVKITTDGEIKVEFIKNDKYKELIESKKINSTTDPLEYILSILEEDKSFINYLLSHPLSRKLSYDIMKEKSLADDIVISDIVYSADLGYIEQKANLNKITKKITLKTNAKEDFVNLVKSTDALKTVLSNSYKDENKLVVPASILINMLEKKNVNTNLTFAVDEKNNTVSIDYIENKNDSELAIDRLIRLANENKIIDDFILSGEVLKNAQTALFNSGVYPKIYLSDWEYSFIKDKRDLLNNKDEKMTAKELFNEFKKEDSLERYDDYLAYSMLNISKSIDSNGYLAYKPTTIAKNINYDSVMKIEEIIPKDAGFEVVVESNRVYPNKNSASHLLGYIGNISEKFEIEKFIEYKQYDLNDIVGKSGLEESFEDTLRGSKGKRLVYTDVYGRTTDVIEETNAVPGNNLYTTINIDFQKEVEKIVEDSIHSISTGEEYNSYFGKYPITRGSKAQIGSAVVMDVKTGNILAMVSKPDYDPNLFVNGISNYDWKKLNESNPDDIYAPRPILNNVLQSAFTPGSTFKTVTSLAALENGLNPEQLINNFGYVDVGDNRFNELIYTLYKGRWGYLNLYDALKVSSNYYFYVLGLGYNPNVPNEKDTKVSLEDIESITSRLGMQSKTNVEINYPAESSGYYPNLFGKRSILKARLKQVLDKDLSKYIKPGINLLETKLEDDIATILSWIDAGPTMTRASIVEELENMQYDTTKILENNKETLADIIKYSYVNMAKWTQSDSVNMVIGQGQNAYTPMQMVQLTGILANEGKFVHPTLVSKIMNYDNSKTIFTQTPKITETGIKPEYFKHVKEGMRRASIDVLYRNNLPFEVGSKTGTAQLGGIDPDTGEQYDDLVSEIAFAPFDKPEIAVYFSVVEGSKSKNVRAANNDIIYAYYKYVKKDSRFKNTRIGEVSVEEKNNETIEETQDE</sequence>
<dbReference type="PANTHER" id="PTHR30627:SF2">
    <property type="entry name" value="PEPTIDOGLYCAN D,D-TRANSPEPTIDASE MRDA"/>
    <property type="match status" value="1"/>
</dbReference>
<dbReference type="Pfam" id="PF00905">
    <property type="entry name" value="Transpeptidase"/>
    <property type="match status" value="1"/>
</dbReference>
<gene>
    <name evidence="13" type="ORF">HMPREF9709_00659</name>
</gene>
<dbReference type="GO" id="GO:0008800">
    <property type="term" value="F:beta-lactamase activity"/>
    <property type="evidence" value="ECO:0007669"/>
    <property type="project" value="UniProtKB-EC"/>
</dbReference>
<reference evidence="13 14" key="1">
    <citation type="submission" date="2012-01" db="EMBL/GenBank/DDBJ databases">
        <title>The Genome Sequence of Helcococcus kunzii ATCC 51366.</title>
        <authorList>
            <consortium name="The Broad Institute Genome Sequencing Platform"/>
            <person name="Earl A."/>
            <person name="Ward D."/>
            <person name="Feldgarden M."/>
            <person name="Gevers D."/>
            <person name="Huys G."/>
            <person name="Young S.K."/>
            <person name="Zeng Q."/>
            <person name="Gargeya S."/>
            <person name="Fitzgerald M."/>
            <person name="Haas B."/>
            <person name="Abouelleil A."/>
            <person name="Alvarado L."/>
            <person name="Arachchi H.M."/>
            <person name="Berlin A."/>
            <person name="Chapman S.B."/>
            <person name="Gearin G."/>
            <person name="Goldberg J."/>
            <person name="Griggs A."/>
            <person name="Gujja S."/>
            <person name="Hansen M."/>
            <person name="Heiman D."/>
            <person name="Howarth C."/>
            <person name="Larimer J."/>
            <person name="Lui A."/>
            <person name="MacDonald P.J.P."/>
            <person name="McCowen C."/>
            <person name="Montmayeur A."/>
            <person name="Murphy C."/>
            <person name="Neiman D."/>
            <person name="Pearson M."/>
            <person name="Priest M."/>
            <person name="Roberts A."/>
            <person name="Saif S."/>
            <person name="Shea T."/>
            <person name="Sisk P."/>
            <person name="Stolte C."/>
            <person name="Sykes S."/>
            <person name="Wortman J."/>
            <person name="Nusbaum C."/>
            <person name="Birren B."/>
        </authorList>
    </citation>
    <scope>NUCLEOTIDE SEQUENCE [LARGE SCALE GENOMIC DNA]</scope>
    <source>
        <strain evidence="13 14">ATCC 51366</strain>
    </source>
</reference>
<protein>
    <recommendedName>
        <fullName evidence="15">Penicillin-binding protein 2</fullName>
    </recommendedName>
</protein>
<evidence type="ECO:0000256" key="5">
    <source>
        <dbReference type="ARBA" id="ARBA00022692"/>
    </source>
</evidence>
<dbReference type="PATRIC" id="fig|883114.3.peg.653"/>
<evidence type="ECO:0000313" key="14">
    <source>
        <dbReference type="Proteomes" id="UP000004191"/>
    </source>
</evidence>
<dbReference type="HOGENOM" id="CLU_009289_1_1_9"/>
<dbReference type="SUPFAM" id="SSF56601">
    <property type="entry name" value="beta-lactamase/transpeptidase-like"/>
    <property type="match status" value="1"/>
</dbReference>
<dbReference type="InterPro" id="IPR036138">
    <property type="entry name" value="PBP_dimer_sf"/>
</dbReference>
<dbReference type="OrthoDB" id="9757901at2"/>
<keyword evidence="10" id="KW-0961">Cell wall biogenesis/degradation</keyword>
<evidence type="ECO:0000259" key="11">
    <source>
        <dbReference type="Pfam" id="PF00905"/>
    </source>
</evidence>
<feature type="domain" description="Penicillin-binding protein transpeptidase" evidence="11">
    <location>
        <begin position="632"/>
        <end position="1050"/>
    </location>
</feature>
<dbReference type="RefSeq" id="WP_005397932.1">
    <property type="nucleotide sequence ID" value="NZ_JH601088.1"/>
</dbReference>
<dbReference type="eggNOG" id="COG0768">
    <property type="taxonomic scope" value="Bacteria"/>
</dbReference>
<feature type="domain" description="Penicillin-binding protein dimerisation" evidence="12">
    <location>
        <begin position="418"/>
        <end position="572"/>
    </location>
</feature>
<dbReference type="GO" id="GO:0008658">
    <property type="term" value="F:penicillin binding"/>
    <property type="evidence" value="ECO:0007669"/>
    <property type="project" value="InterPro"/>
</dbReference>
<keyword evidence="9" id="KW-0472">Membrane</keyword>
<dbReference type="GO" id="GO:0005886">
    <property type="term" value="C:plasma membrane"/>
    <property type="evidence" value="ECO:0007669"/>
    <property type="project" value="TreeGrafter"/>
</dbReference>
<dbReference type="GO" id="GO:0046677">
    <property type="term" value="P:response to antibiotic"/>
    <property type="evidence" value="ECO:0007669"/>
    <property type="project" value="UniProtKB-KW"/>
</dbReference>
<dbReference type="Proteomes" id="UP000004191">
    <property type="component" value="Unassembled WGS sequence"/>
</dbReference>
<keyword evidence="4" id="KW-1003">Cell membrane</keyword>
<keyword evidence="7" id="KW-0573">Peptidoglycan synthesis</keyword>
<evidence type="ECO:0000313" key="13">
    <source>
        <dbReference type="EMBL" id="EHR34689.1"/>
    </source>
</evidence>
<dbReference type="InterPro" id="IPR050515">
    <property type="entry name" value="Beta-lactam/transpept"/>
</dbReference>
<evidence type="ECO:0000256" key="9">
    <source>
        <dbReference type="ARBA" id="ARBA00023136"/>
    </source>
</evidence>
<dbReference type="AlphaFoldDB" id="H3NMU8"/>
<keyword evidence="14" id="KW-1185">Reference proteome</keyword>
<dbReference type="Gene3D" id="3.40.710.10">
    <property type="entry name" value="DD-peptidase/beta-lactamase superfamily"/>
    <property type="match status" value="1"/>
</dbReference>